<dbReference type="EMBL" id="CALNXK010000026">
    <property type="protein sequence ID" value="CAH3113695.1"/>
    <property type="molecule type" value="Genomic_DNA"/>
</dbReference>
<accession>A0ABN8NLG1</accession>
<organism evidence="2 3">
    <name type="scientific">Porites lobata</name>
    <dbReference type="NCBI Taxonomy" id="104759"/>
    <lineage>
        <taxon>Eukaryota</taxon>
        <taxon>Metazoa</taxon>
        <taxon>Cnidaria</taxon>
        <taxon>Anthozoa</taxon>
        <taxon>Hexacorallia</taxon>
        <taxon>Scleractinia</taxon>
        <taxon>Fungiina</taxon>
        <taxon>Poritidae</taxon>
        <taxon>Porites</taxon>
    </lineage>
</organism>
<dbReference type="Proteomes" id="UP001159405">
    <property type="component" value="Unassembled WGS sequence"/>
</dbReference>
<evidence type="ECO:0000256" key="1">
    <source>
        <dbReference type="SAM" id="MobiDB-lite"/>
    </source>
</evidence>
<gene>
    <name evidence="2" type="ORF">PLOB_00022282</name>
</gene>
<feature type="region of interest" description="Disordered" evidence="1">
    <location>
        <begin position="1"/>
        <end position="49"/>
    </location>
</feature>
<evidence type="ECO:0000313" key="2">
    <source>
        <dbReference type="EMBL" id="CAH3113695.1"/>
    </source>
</evidence>
<feature type="compositionally biased region" description="Low complexity" evidence="1">
    <location>
        <begin position="28"/>
        <end position="38"/>
    </location>
</feature>
<reference evidence="2 3" key="1">
    <citation type="submission" date="2022-05" db="EMBL/GenBank/DDBJ databases">
        <authorList>
            <consortium name="Genoscope - CEA"/>
            <person name="William W."/>
        </authorList>
    </citation>
    <scope>NUCLEOTIDE SEQUENCE [LARGE SCALE GENOMIC DNA]</scope>
</reference>
<evidence type="ECO:0000313" key="3">
    <source>
        <dbReference type="Proteomes" id="UP001159405"/>
    </source>
</evidence>
<feature type="compositionally biased region" description="Polar residues" evidence="1">
    <location>
        <begin position="1"/>
        <end position="10"/>
    </location>
</feature>
<keyword evidence="3" id="KW-1185">Reference proteome</keyword>
<name>A0ABN8NLG1_9CNID</name>
<comment type="caution">
    <text evidence="2">The sequence shown here is derived from an EMBL/GenBank/DDBJ whole genome shotgun (WGS) entry which is preliminary data.</text>
</comment>
<protein>
    <submittedName>
        <fullName evidence="2">Uncharacterized protein</fullName>
    </submittedName>
</protein>
<sequence>MTSTGYTLYLQQGAGKYEDSEESDFSQESEVSSQGTESSQEEETENLEPWSRILDEAEKRHETQLNALINDYEGDGDSENLRKVLLENLQWMRAMKKDPTFKKVMETQKELKDTEGFDWLESTELAIDKRKFLLNRLYEKQPIPQDED</sequence>
<proteinExistence type="predicted"/>